<dbReference type="Pfam" id="PF00078">
    <property type="entry name" value="RVT_1"/>
    <property type="match status" value="1"/>
</dbReference>
<feature type="compositionally biased region" description="Basic residues" evidence="5">
    <location>
        <begin position="24"/>
        <end position="36"/>
    </location>
</feature>
<proteinExistence type="inferred from homology"/>
<dbReference type="Proteomes" id="UP000683360">
    <property type="component" value="Unassembled WGS sequence"/>
</dbReference>
<evidence type="ECO:0000313" key="8">
    <source>
        <dbReference type="Proteomes" id="UP000683360"/>
    </source>
</evidence>
<dbReference type="InterPro" id="IPR026645">
    <property type="entry name" value="Dermatopontin"/>
</dbReference>
<comment type="caution">
    <text evidence="7">The sequence shown here is derived from an EMBL/GenBank/DDBJ whole genome shotgun (WGS) entry which is preliminary data.</text>
</comment>
<protein>
    <recommendedName>
        <fullName evidence="6">Reverse transcriptase domain-containing protein</fullName>
    </recommendedName>
</protein>
<sequence>MNSKSSKRKANASNGNVSSETKLKKPSKKQQKKSKIINKEAIGTVPNKSSAPKTMTNVNNSNTSASGLSHQNILQYNPDSSYLSIVNPSLQYAQQMQSFQPFQQTPHQQMVQPPFCSTPNMVHPPPNSSPSMMSQRPVWVDELFTNMRHIETRLDKLDQIGILMSSMNMKVIQVEQETKSLSERLAAVEISTQYVSDQYEDQKTKCNELKSSVINIEKTINTQHSDVSSELETSNNDDFVSVNGILIHLLLFADDTVLFGKTPEALQLLLDKLLKYCSKWNIEVNKDKTEIIVFRNGWQQVNHSWKTGLVADINQQPFLAYKTGHSEHVLILLYSRSAGTDRRWCLACRPTGGRHINCYWTPHYVNDWDRFFSFQCNNYGFIVGMQSIHQNQQEDRRFRFKCCSIAGKDLSQCHKTFRNQFDKPNTVHVPTGSVVRGVSSTHNNHYEDRQYSWNICKLGRVSHFSSITREDQGQYVCVADNVIRKTNKTASPMYVRTFKPAIKYANPTGVVITLRQDEVNIIRQKKPIWSIKKWQL</sequence>
<reference evidence="7" key="1">
    <citation type="submission" date="2021-03" db="EMBL/GenBank/DDBJ databases">
        <authorList>
            <person name="Bekaert M."/>
        </authorList>
    </citation>
    <scope>NUCLEOTIDE SEQUENCE</scope>
</reference>
<comment type="subcellular location">
    <subcellularLocation>
        <location evidence="1">Secreted</location>
    </subcellularLocation>
</comment>
<dbReference type="EMBL" id="CAJPWZ010001207">
    <property type="protein sequence ID" value="CAG2209633.1"/>
    <property type="molecule type" value="Genomic_DNA"/>
</dbReference>
<feature type="compositionally biased region" description="Basic residues" evidence="5">
    <location>
        <begin position="1"/>
        <end position="10"/>
    </location>
</feature>
<feature type="domain" description="Reverse transcriptase" evidence="6">
    <location>
        <begin position="246"/>
        <end position="293"/>
    </location>
</feature>
<dbReference type="GO" id="GO:0030199">
    <property type="term" value="P:collagen fibril organization"/>
    <property type="evidence" value="ECO:0007669"/>
    <property type="project" value="TreeGrafter"/>
</dbReference>
<dbReference type="SUPFAM" id="SSF56672">
    <property type="entry name" value="DNA/RNA polymerases"/>
    <property type="match status" value="1"/>
</dbReference>
<evidence type="ECO:0000256" key="1">
    <source>
        <dbReference type="ARBA" id="ARBA00004613"/>
    </source>
</evidence>
<organism evidence="7 8">
    <name type="scientific">Mytilus edulis</name>
    <name type="common">Blue mussel</name>
    <dbReference type="NCBI Taxonomy" id="6550"/>
    <lineage>
        <taxon>Eukaryota</taxon>
        <taxon>Metazoa</taxon>
        <taxon>Spiralia</taxon>
        <taxon>Lophotrochozoa</taxon>
        <taxon>Mollusca</taxon>
        <taxon>Bivalvia</taxon>
        <taxon>Autobranchia</taxon>
        <taxon>Pteriomorphia</taxon>
        <taxon>Mytilida</taxon>
        <taxon>Mytiloidea</taxon>
        <taxon>Mytilidae</taxon>
        <taxon>Mytilinae</taxon>
        <taxon>Mytilus</taxon>
    </lineage>
</organism>
<evidence type="ECO:0000313" key="7">
    <source>
        <dbReference type="EMBL" id="CAG2209633.1"/>
    </source>
</evidence>
<keyword evidence="4" id="KW-1015">Disulfide bond</keyword>
<evidence type="ECO:0000256" key="3">
    <source>
        <dbReference type="ARBA" id="ARBA00022525"/>
    </source>
</evidence>
<evidence type="ECO:0000256" key="5">
    <source>
        <dbReference type="SAM" id="MobiDB-lite"/>
    </source>
</evidence>
<dbReference type="Pfam" id="PF14704">
    <property type="entry name" value="DERM"/>
    <property type="match status" value="1"/>
</dbReference>
<evidence type="ECO:0000259" key="6">
    <source>
        <dbReference type="Pfam" id="PF00078"/>
    </source>
</evidence>
<evidence type="ECO:0000256" key="4">
    <source>
        <dbReference type="ARBA" id="ARBA00023157"/>
    </source>
</evidence>
<name>A0A8S3RN44_MYTED</name>
<dbReference type="OrthoDB" id="5975249at2759"/>
<comment type="similarity">
    <text evidence="2">Belongs to the dermatopontin family.</text>
</comment>
<feature type="region of interest" description="Disordered" evidence="5">
    <location>
        <begin position="1"/>
        <end position="67"/>
    </location>
</feature>
<dbReference type="InterPro" id="IPR000477">
    <property type="entry name" value="RT_dom"/>
</dbReference>
<dbReference type="PANTHER" id="PTHR15040">
    <property type="entry name" value="DERMATOPONTIN-RELATED"/>
    <property type="match status" value="1"/>
</dbReference>
<dbReference type="GO" id="GO:0031012">
    <property type="term" value="C:extracellular matrix"/>
    <property type="evidence" value="ECO:0007669"/>
    <property type="project" value="TreeGrafter"/>
</dbReference>
<evidence type="ECO:0000256" key="2">
    <source>
        <dbReference type="ARBA" id="ARBA00008712"/>
    </source>
</evidence>
<keyword evidence="3" id="KW-0964">Secreted</keyword>
<dbReference type="PANTHER" id="PTHR15040:SF1">
    <property type="entry name" value="DERMATOPONTIN-LIKE ISOFORM X1"/>
    <property type="match status" value="1"/>
</dbReference>
<dbReference type="AlphaFoldDB" id="A0A8S3RN44"/>
<gene>
    <name evidence="7" type="ORF">MEDL_23774</name>
</gene>
<feature type="compositionally biased region" description="Polar residues" evidence="5">
    <location>
        <begin position="46"/>
        <end position="67"/>
    </location>
</feature>
<accession>A0A8S3RN44</accession>
<dbReference type="InterPro" id="IPR043502">
    <property type="entry name" value="DNA/RNA_pol_sf"/>
</dbReference>
<keyword evidence="8" id="KW-1185">Reference proteome</keyword>
<dbReference type="GO" id="GO:0005615">
    <property type="term" value="C:extracellular space"/>
    <property type="evidence" value="ECO:0007669"/>
    <property type="project" value="TreeGrafter"/>
</dbReference>